<reference evidence="2 3" key="1">
    <citation type="submission" date="2015-01" db="EMBL/GenBank/DDBJ databases">
        <title>Comparative genomics of the lactic acid bacteria isolated from the honey bee gut.</title>
        <authorList>
            <person name="Ellegaard K.M."/>
            <person name="Tamarit D."/>
            <person name="Javelind E."/>
            <person name="Olofsson T."/>
            <person name="Andersson S.G."/>
            <person name="Vasquez A."/>
        </authorList>
    </citation>
    <scope>NUCLEOTIDE SEQUENCE [LARGE SCALE GENOMIC DNA]</scope>
    <source>
        <strain evidence="2 3">Hma2</strain>
    </source>
</reference>
<comment type="caution">
    <text evidence="2">The sequence shown here is derived from an EMBL/GenBank/DDBJ whole genome shotgun (WGS) entry which is preliminary data.</text>
</comment>
<dbReference type="Gene3D" id="1.25.40.400">
    <property type="match status" value="1"/>
</dbReference>
<proteinExistence type="predicted"/>
<accession>A0A0F4LBD3</accession>
<dbReference type="EMBL" id="JXLH01000024">
    <property type="protein sequence ID" value="KJY55574.1"/>
    <property type="molecule type" value="Genomic_DNA"/>
</dbReference>
<dbReference type="Proteomes" id="UP000033612">
    <property type="component" value="Unassembled WGS sequence"/>
</dbReference>
<feature type="domain" description="HTH-type transcriptional regulator Rgg C-terminal" evidence="1">
    <location>
        <begin position="109"/>
        <end position="275"/>
    </location>
</feature>
<dbReference type="InterPro" id="IPR010982">
    <property type="entry name" value="Lambda_DNA-bd_dom_sf"/>
</dbReference>
<evidence type="ECO:0000313" key="3">
    <source>
        <dbReference type="Proteomes" id="UP000033612"/>
    </source>
</evidence>
<keyword evidence="3" id="KW-1185">Reference proteome</keyword>
<dbReference type="HOGENOM" id="CLU_072045_3_0_9"/>
<evidence type="ECO:0000259" key="1">
    <source>
        <dbReference type="Pfam" id="PF21259"/>
    </source>
</evidence>
<protein>
    <recommendedName>
        <fullName evidence="1">HTH-type transcriptional regulator Rgg C-terminal domain-containing protein</fullName>
    </recommendedName>
</protein>
<dbReference type="Pfam" id="PF21259">
    <property type="entry name" value="Rgg_C"/>
    <property type="match status" value="1"/>
</dbReference>
<dbReference type="OrthoDB" id="2321511at2"/>
<dbReference type="InterPro" id="IPR010057">
    <property type="entry name" value="Transcription_activator_Rgg_C"/>
</dbReference>
<sequence>MTIGALLRQYRLQAGKTQRAWIGDVISPSFYSKVEKDLTRISAADLIELLRQNHVKIATFFKQLDYQTESEDNLKKKIVAQMTDAYYNFDIKRLKEIKQTIAGSQLASKNELMLRVNSILAIIDGTKEKLSAAEIQQLKNKFFNEENFDWKTIKIFLNCMVFYDFASDMIITNKIFQQFKDSDNDNIQFIVLGILINMISMCLEKDKYQEAKQLVEKSHEIHTQPLTCFNKMTLLFLENIINYHFDPQQVYLDNCARQIEEFALIDMTEFSKQLQKIVQEKTGGNLG</sequence>
<dbReference type="Gene3D" id="1.10.260.40">
    <property type="entry name" value="lambda repressor-like DNA-binding domains"/>
    <property type="match status" value="1"/>
</dbReference>
<dbReference type="InterPro" id="IPR053163">
    <property type="entry name" value="HTH-type_regulator_Rgg"/>
</dbReference>
<gene>
    <name evidence="2" type="ORF">JF75_17750</name>
</gene>
<dbReference type="PATRIC" id="fig|1218506.3.peg.1867"/>
<dbReference type="RefSeq" id="WP_046332723.1">
    <property type="nucleotide sequence ID" value="NZ_JBHTBO010000003.1"/>
</dbReference>
<evidence type="ECO:0000313" key="2">
    <source>
        <dbReference type="EMBL" id="KJY55574.1"/>
    </source>
</evidence>
<dbReference type="GO" id="GO:0003677">
    <property type="term" value="F:DNA binding"/>
    <property type="evidence" value="ECO:0007669"/>
    <property type="project" value="InterPro"/>
</dbReference>
<dbReference type="STRING" id="1218506.JF75_17750"/>
<organism evidence="2 3">
    <name type="scientific">Lactobacillus kimbladii</name>
    <dbReference type="NCBI Taxonomy" id="1218506"/>
    <lineage>
        <taxon>Bacteria</taxon>
        <taxon>Bacillati</taxon>
        <taxon>Bacillota</taxon>
        <taxon>Bacilli</taxon>
        <taxon>Lactobacillales</taxon>
        <taxon>Lactobacillaceae</taxon>
        <taxon>Lactobacillus</taxon>
    </lineage>
</organism>
<dbReference type="NCBIfam" id="TIGR01716">
    <property type="entry name" value="RGG_Cterm"/>
    <property type="match status" value="1"/>
</dbReference>
<dbReference type="AlphaFoldDB" id="A0A0F4LBD3"/>
<dbReference type="InterPro" id="IPR001387">
    <property type="entry name" value="Cro/C1-type_HTH"/>
</dbReference>
<name>A0A0F4LBD3_9LACO</name>
<dbReference type="SUPFAM" id="SSF47413">
    <property type="entry name" value="lambda repressor-like DNA-binding domains"/>
    <property type="match status" value="1"/>
</dbReference>
<dbReference type="PANTHER" id="PTHR37038">
    <property type="entry name" value="TRANSCRIPTIONAL REGULATOR-RELATED"/>
    <property type="match status" value="1"/>
</dbReference>
<dbReference type="CDD" id="cd00093">
    <property type="entry name" value="HTH_XRE"/>
    <property type="match status" value="1"/>
</dbReference>